<keyword evidence="2" id="KW-1133">Transmembrane helix</keyword>
<feature type="transmembrane region" description="Helical" evidence="2">
    <location>
        <begin position="21"/>
        <end position="44"/>
    </location>
</feature>
<organism evidence="3 4">
    <name type="scientific">Reticulomyxa filosa</name>
    <dbReference type="NCBI Taxonomy" id="46433"/>
    <lineage>
        <taxon>Eukaryota</taxon>
        <taxon>Sar</taxon>
        <taxon>Rhizaria</taxon>
        <taxon>Retaria</taxon>
        <taxon>Foraminifera</taxon>
        <taxon>Monothalamids</taxon>
        <taxon>Reticulomyxidae</taxon>
        <taxon>Reticulomyxa</taxon>
    </lineage>
</organism>
<keyword evidence="4" id="KW-1185">Reference proteome</keyword>
<dbReference type="AlphaFoldDB" id="X6NZI9"/>
<sequence length="353" mass="40141">MCERACEKSCSTKSIAVTRWVCLNGSVSLCLGMALFCVWCLASIQFAYSVQVSDACSNSEDSVLQVVNNSLAYSSQHDQAVTTYQIVNYYLYCDDAHSYNPLIFDMTEAQAGMSLINSSVLWYYYNGSSYGVPQVFYIYIHTYIRIHICVSLLCVMFTLVVRVVHVISQNESTQLLMDYQQFMKQSTNELLCLQCSSLNGLYHHTRNDLCLTFVKQWYITYVCEFALVFFVAIRGCFLCKNKASVQSEPKTVLTEDDIKPNFGRVDPSPEPTPPSFEASDDDVKKALRYLYKCETLQERKDKANQLKAKGYPDSNKSVSKNAVDKAVSILNNRDRTSKSTYIHPFLQEILDTE</sequence>
<evidence type="ECO:0000313" key="4">
    <source>
        <dbReference type="Proteomes" id="UP000023152"/>
    </source>
</evidence>
<feature type="transmembrane region" description="Helical" evidence="2">
    <location>
        <begin position="147"/>
        <end position="167"/>
    </location>
</feature>
<reference evidence="3 4" key="1">
    <citation type="journal article" date="2013" name="Curr. Biol.">
        <title>The Genome of the Foraminiferan Reticulomyxa filosa.</title>
        <authorList>
            <person name="Glockner G."/>
            <person name="Hulsmann N."/>
            <person name="Schleicher M."/>
            <person name="Noegel A.A."/>
            <person name="Eichinger L."/>
            <person name="Gallinger C."/>
            <person name="Pawlowski J."/>
            <person name="Sierra R."/>
            <person name="Euteneuer U."/>
            <person name="Pillet L."/>
            <person name="Moustafa A."/>
            <person name="Platzer M."/>
            <person name="Groth M."/>
            <person name="Szafranski K."/>
            <person name="Schliwa M."/>
        </authorList>
    </citation>
    <scope>NUCLEOTIDE SEQUENCE [LARGE SCALE GENOMIC DNA]</scope>
</reference>
<feature type="region of interest" description="Disordered" evidence="1">
    <location>
        <begin position="259"/>
        <end position="279"/>
    </location>
</feature>
<feature type="transmembrane region" description="Helical" evidence="2">
    <location>
        <begin position="218"/>
        <end position="237"/>
    </location>
</feature>
<gene>
    <name evidence="3" type="ORF">RFI_05757</name>
</gene>
<protein>
    <submittedName>
        <fullName evidence="3">Uncharacterized protein</fullName>
    </submittedName>
</protein>
<evidence type="ECO:0000256" key="2">
    <source>
        <dbReference type="SAM" id="Phobius"/>
    </source>
</evidence>
<feature type="transmembrane region" description="Helical" evidence="2">
    <location>
        <begin position="122"/>
        <end position="140"/>
    </location>
</feature>
<keyword evidence="2" id="KW-0812">Transmembrane</keyword>
<name>X6NZI9_RETFI</name>
<proteinExistence type="predicted"/>
<evidence type="ECO:0000313" key="3">
    <source>
        <dbReference type="EMBL" id="ETO31361.1"/>
    </source>
</evidence>
<dbReference type="Proteomes" id="UP000023152">
    <property type="component" value="Unassembled WGS sequence"/>
</dbReference>
<evidence type="ECO:0000256" key="1">
    <source>
        <dbReference type="SAM" id="MobiDB-lite"/>
    </source>
</evidence>
<comment type="caution">
    <text evidence="3">The sequence shown here is derived from an EMBL/GenBank/DDBJ whole genome shotgun (WGS) entry which is preliminary data.</text>
</comment>
<dbReference type="EMBL" id="ASPP01004984">
    <property type="protein sequence ID" value="ETO31361.1"/>
    <property type="molecule type" value="Genomic_DNA"/>
</dbReference>
<keyword evidence="2" id="KW-0472">Membrane</keyword>
<accession>X6NZI9</accession>